<reference evidence="5" key="1">
    <citation type="journal article" date="2019" name="Int. J. Syst. Evol. Microbiol.">
        <title>The Global Catalogue of Microorganisms (GCM) 10K type strain sequencing project: providing services to taxonomists for standard genome sequencing and annotation.</title>
        <authorList>
            <consortium name="The Broad Institute Genomics Platform"/>
            <consortium name="The Broad Institute Genome Sequencing Center for Infectious Disease"/>
            <person name="Wu L."/>
            <person name="Ma J."/>
        </authorList>
    </citation>
    <scope>NUCLEOTIDE SEQUENCE [LARGE SCALE GENOMIC DNA]</scope>
    <source>
        <strain evidence="5">JCM 15921</strain>
    </source>
</reference>
<accession>A0ABP5L8H6</accession>
<dbReference type="PANTHER" id="PTHR35333">
    <property type="entry name" value="BETA-LACTAMASE"/>
    <property type="match status" value="1"/>
</dbReference>
<sequence>MTEPARHYGSGGHRVSDGSKPGPWPLAWRVGRIRPQYLTAAAVAVALAVTGSVYASGQAGMPGMPAEPAAAAAAAASGTAVTAPLTAQATPAVTDTSQAAATEATVPETTGPETTDLALPAPSATAAPSVTPPAASGTAVPSVTTPPEIADEPVAAVTVPTVTPELGSRINAIIAANSAYALGVSLIDVSDGVVHGYGVQGNFVAASTAKILAASAYYHLVETGRASLSAPLGASTAGAQIRQMVQQSNNDSWLLILRAVGQQRMTAYAASIGIGYDFTVNLLTPEEMARTLYLLYTGQLLNARNTAQLLSYMQNTNYETLIPPAVPPGIGVHHKYGLLFGNLHDASVLDKDGRAFVFVVYTRGRDYSDMGPRTAIIQQLTRTVTAALF</sequence>
<evidence type="ECO:0000313" key="4">
    <source>
        <dbReference type="EMBL" id="GAA2143385.1"/>
    </source>
</evidence>
<feature type="region of interest" description="Disordered" evidence="1">
    <location>
        <begin position="92"/>
        <end position="147"/>
    </location>
</feature>
<comment type="caution">
    <text evidence="4">The sequence shown here is derived from an EMBL/GenBank/DDBJ whole genome shotgun (WGS) entry which is preliminary data.</text>
</comment>
<dbReference type="Pfam" id="PF13354">
    <property type="entry name" value="Beta-lactamase2"/>
    <property type="match status" value="1"/>
</dbReference>
<dbReference type="InterPro" id="IPR012338">
    <property type="entry name" value="Beta-lactam/transpept-like"/>
</dbReference>
<dbReference type="PANTHER" id="PTHR35333:SF3">
    <property type="entry name" value="BETA-LACTAMASE-TYPE TRANSPEPTIDASE FOLD CONTAINING PROTEIN"/>
    <property type="match status" value="1"/>
</dbReference>
<evidence type="ECO:0000313" key="5">
    <source>
        <dbReference type="Proteomes" id="UP001500102"/>
    </source>
</evidence>
<dbReference type="SUPFAM" id="SSF56601">
    <property type="entry name" value="beta-lactamase/transpeptidase-like"/>
    <property type="match status" value="1"/>
</dbReference>
<keyword evidence="2" id="KW-0812">Transmembrane</keyword>
<dbReference type="InterPro" id="IPR000871">
    <property type="entry name" value="Beta-lactam_class-A"/>
</dbReference>
<dbReference type="RefSeq" id="WP_344367560.1">
    <property type="nucleotide sequence ID" value="NZ_BAAAQB010000041.1"/>
</dbReference>
<dbReference type="InterPro" id="IPR045155">
    <property type="entry name" value="Beta-lactam_cat"/>
</dbReference>
<evidence type="ECO:0000259" key="3">
    <source>
        <dbReference type="Pfam" id="PF13354"/>
    </source>
</evidence>
<evidence type="ECO:0000256" key="1">
    <source>
        <dbReference type="SAM" id="MobiDB-lite"/>
    </source>
</evidence>
<feature type="compositionally biased region" description="Low complexity" evidence="1">
    <location>
        <begin position="99"/>
        <end position="139"/>
    </location>
</feature>
<keyword evidence="5" id="KW-1185">Reference proteome</keyword>
<dbReference type="Proteomes" id="UP001500102">
    <property type="component" value="Unassembled WGS sequence"/>
</dbReference>
<organism evidence="4 5">
    <name type="scientific">Arthrobacter humicola</name>
    <dbReference type="NCBI Taxonomy" id="409291"/>
    <lineage>
        <taxon>Bacteria</taxon>
        <taxon>Bacillati</taxon>
        <taxon>Actinomycetota</taxon>
        <taxon>Actinomycetes</taxon>
        <taxon>Micrococcales</taxon>
        <taxon>Micrococcaceae</taxon>
        <taxon>Arthrobacter</taxon>
    </lineage>
</organism>
<evidence type="ECO:0000256" key="2">
    <source>
        <dbReference type="SAM" id="Phobius"/>
    </source>
</evidence>
<feature type="domain" description="Beta-lactamase class A catalytic" evidence="3">
    <location>
        <begin position="183"/>
        <end position="362"/>
    </location>
</feature>
<protein>
    <recommendedName>
        <fullName evidence="3">Beta-lactamase class A catalytic domain-containing protein</fullName>
    </recommendedName>
</protein>
<feature type="region of interest" description="Disordered" evidence="1">
    <location>
        <begin position="1"/>
        <end position="22"/>
    </location>
</feature>
<keyword evidence="2" id="KW-1133">Transmembrane helix</keyword>
<keyword evidence="2" id="KW-0472">Membrane</keyword>
<proteinExistence type="predicted"/>
<dbReference type="Gene3D" id="3.40.710.10">
    <property type="entry name" value="DD-peptidase/beta-lactamase superfamily"/>
    <property type="match status" value="1"/>
</dbReference>
<gene>
    <name evidence="4" type="ORF">GCM10009825_33640</name>
</gene>
<feature type="transmembrane region" description="Helical" evidence="2">
    <location>
        <begin position="37"/>
        <end position="55"/>
    </location>
</feature>
<name>A0ABP5L8H6_9MICC</name>
<dbReference type="EMBL" id="BAAAQB010000041">
    <property type="protein sequence ID" value="GAA2143385.1"/>
    <property type="molecule type" value="Genomic_DNA"/>
</dbReference>